<keyword evidence="2" id="KW-0489">Methyltransferase</keyword>
<evidence type="ECO:0000313" key="2">
    <source>
        <dbReference type="EMBL" id="SEE88272.1"/>
    </source>
</evidence>
<gene>
    <name evidence="2" type="ORF">SAMN04490220_8956</name>
</gene>
<dbReference type="InterPro" id="IPR013216">
    <property type="entry name" value="Methyltransf_11"/>
</dbReference>
<evidence type="ECO:0000313" key="3">
    <source>
        <dbReference type="Proteomes" id="UP000183407"/>
    </source>
</evidence>
<dbReference type="Pfam" id="PF08241">
    <property type="entry name" value="Methyltransf_11"/>
    <property type="match status" value="1"/>
</dbReference>
<evidence type="ECO:0000259" key="1">
    <source>
        <dbReference type="Pfam" id="PF08241"/>
    </source>
</evidence>
<dbReference type="InterPro" id="IPR050508">
    <property type="entry name" value="Methyltransf_Superfamily"/>
</dbReference>
<reference evidence="3" key="1">
    <citation type="submission" date="2016-10" db="EMBL/GenBank/DDBJ databases">
        <authorList>
            <person name="Varghese N."/>
        </authorList>
    </citation>
    <scope>NUCLEOTIDE SEQUENCE [LARGE SCALE GENOMIC DNA]</scope>
    <source>
        <strain evidence="3">DSM 44719</strain>
    </source>
</reference>
<dbReference type="GO" id="GO:0032259">
    <property type="term" value="P:methylation"/>
    <property type="evidence" value="ECO:0007669"/>
    <property type="project" value="UniProtKB-KW"/>
</dbReference>
<dbReference type="Proteomes" id="UP000183407">
    <property type="component" value="Unassembled WGS sequence"/>
</dbReference>
<dbReference type="GO" id="GO:0008757">
    <property type="term" value="F:S-adenosylmethionine-dependent methyltransferase activity"/>
    <property type="evidence" value="ECO:0007669"/>
    <property type="project" value="InterPro"/>
</dbReference>
<dbReference type="InterPro" id="IPR029063">
    <property type="entry name" value="SAM-dependent_MTases_sf"/>
</dbReference>
<proteinExistence type="predicted"/>
<dbReference type="Gene3D" id="3.40.50.150">
    <property type="entry name" value="Vaccinia Virus protein VP39"/>
    <property type="match status" value="1"/>
</dbReference>
<keyword evidence="2" id="KW-0808">Transferase</keyword>
<sequence length="238" mass="26397">MDHWAAYDAMGQSFDDHAAGGAYNAHYDRPAMLAAVGKVAGLDVLDAACGPGFYLQELIEGGARVRAFDGSEEMIRLARHRVGEGAEIRQASLDQPLPYCDGSFDIVLCALAIHYAADRRATYREFFRMLRPGGRCVISTQHPATDWLRKGGSYFDVVLETDTWRLDGGEQEVQFWREPLSETCAAATDAGFVIRQVIEPRPAESMREAWPDDYAQLLQRPGFLMLDLLRLPEAGIPG</sequence>
<dbReference type="CDD" id="cd02440">
    <property type="entry name" value="AdoMet_MTases"/>
    <property type="match status" value="1"/>
</dbReference>
<dbReference type="RefSeq" id="WP_073359677.1">
    <property type="nucleotide sequence ID" value="NZ_FNTL01000005.1"/>
</dbReference>
<dbReference type="SUPFAM" id="SSF53335">
    <property type="entry name" value="S-adenosyl-L-methionine-dependent methyltransferases"/>
    <property type="match status" value="1"/>
</dbReference>
<feature type="domain" description="Methyltransferase type 11" evidence="1">
    <location>
        <begin position="45"/>
        <end position="138"/>
    </location>
</feature>
<accession>A0A1H5MFW5</accession>
<organism evidence="2 3">
    <name type="scientific">Rhodococcus jostii</name>
    <dbReference type="NCBI Taxonomy" id="132919"/>
    <lineage>
        <taxon>Bacteria</taxon>
        <taxon>Bacillati</taxon>
        <taxon>Actinomycetota</taxon>
        <taxon>Actinomycetes</taxon>
        <taxon>Mycobacteriales</taxon>
        <taxon>Nocardiaceae</taxon>
        <taxon>Rhodococcus</taxon>
    </lineage>
</organism>
<dbReference type="EMBL" id="FNTL01000005">
    <property type="protein sequence ID" value="SEE88272.1"/>
    <property type="molecule type" value="Genomic_DNA"/>
</dbReference>
<dbReference type="OrthoDB" id="5566900at2"/>
<dbReference type="AlphaFoldDB" id="A0A1H5MFW5"/>
<name>A0A1H5MFW5_RHOJO</name>
<protein>
    <submittedName>
        <fullName evidence="2">Methyltransferase domain-containing protein</fullName>
    </submittedName>
</protein>
<dbReference type="PANTHER" id="PTHR42912">
    <property type="entry name" value="METHYLTRANSFERASE"/>
    <property type="match status" value="1"/>
</dbReference>
<dbReference type="PANTHER" id="PTHR42912:SF93">
    <property type="entry name" value="N6-ADENOSINE-METHYLTRANSFERASE TMT1A"/>
    <property type="match status" value="1"/>
</dbReference>